<comment type="caution">
    <text evidence="2">The sequence shown here is derived from an EMBL/GenBank/DDBJ whole genome shotgun (WGS) entry which is preliminary data.</text>
</comment>
<gene>
    <name evidence="2" type="ORF">GCA01S_060_00300</name>
</gene>
<keyword evidence="1" id="KW-0472">Membrane</keyword>
<keyword evidence="1" id="KW-1133">Transmembrane helix</keyword>
<proteinExistence type="predicted"/>
<organism evidence="2 3">
    <name type="scientific">Parageobacillus caldoxylosilyticus NBRC 107762</name>
    <dbReference type="NCBI Taxonomy" id="1220594"/>
    <lineage>
        <taxon>Bacteria</taxon>
        <taxon>Bacillati</taxon>
        <taxon>Bacillota</taxon>
        <taxon>Bacilli</taxon>
        <taxon>Bacillales</taxon>
        <taxon>Anoxybacillaceae</taxon>
        <taxon>Saccharococcus</taxon>
    </lineage>
</organism>
<evidence type="ECO:0000313" key="3">
    <source>
        <dbReference type="Proteomes" id="UP000023561"/>
    </source>
</evidence>
<reference evidence="2 3" key="1">
    <citation type="submission" date="2014-04" db="EMBL/GenBank/DDBJ databases">
        <title>Whole genome shotgun sequence of Geobacillus caldoxylosilyticus NBRC 107762.</title>
        <authorList>
            <person name="Hosoyama A."/>
            <person name="Hosoyama Y."/>
            <person name="Katano-Makiyama Y."/>
            <person name="Tsuchikane K."/>
            <person name="Ohji S."/>
            <person name="Ichikawa N."/>
            <person name="Yamazoe A."/>
            <person name="Fujita N."/>
        </authorList>
    </citation>
    <scope>NUCLEOTIDE SEQUENCE [LARGE SCALE GENOMIC DNA]</scope>
    <source>
        <strain evidence="2 3">NBRC 107762</strain>
    </source>
</reference>
<protein>
    <submittedName>
        <fullName evidence="2">Uncharacterized protein</fullName>
    </submittedName>
</protein>
<dbReference type="Proteomes" id="UP000023561">
    <property type="component" value="Unassembled WGS sequence"/>
</dbReference>
<evidence type="ECO:0000256" key="1">
    <source>
        <dbReference type="SAM" id="Phobius"/>
    </source>
</evidence>
<sequence>MWGEVLKNFMVITTPCYLLLSHSLFTLFRDSFHKMYIRFQRYPILQMWMTKGMALVPALGTSLLDLTIITRSF</sequence>
<feature type="transmembrane region" description="Helical" evidence="1">
    <location>
        <begin position="6"/>
        <end position="28"/>
    </location>
</feature>
<dbReference type="AlphaFoldDB" id="A0A023DIU7"/>
<name>A0A023DIU7_9BACL</name>
<evidence type="ECO:0000313" key="2">
    <source>
        <dbReference type="EMBL" id="GAJ41215.1"/>
    </source>
</evidence>
<feature type="transmembrane region" description="Helical" evidence="1">
    <location>
        <begin position="48"/>
        <end position="69"/>
    </location>
</feature>
<accession>A0A023DIU7</accession>
<dbReference type="EMBL" id="BAWO01000060">
    <property type="protein sequence ID" value="GAJ41215.1"/>
    <property type="molecule type" value="Genomic_DNA"/>
</dbReference>
<keyword evidence="1" id="KW-0812">Transmembrane</keyword>
<keyword evidence="3" id="KW-1185">Reference proteome</keyword>